<evidence type="ECO:0000313" key="5">
    <source>
        <dbReference type="Proteomes" id="UP000887578"/>
    </source>
</evidence>
<dbReference type="AlphaFoldDB" id="A0A914PJM7"/>
<evidence type="ECO:0000256" key="2">
    <source>
        <dbReference type="ARBA" id="ARBA00022729"/>
    </source>
</evidence>
<feature type="transmembrane region" description="Helical" evidence="4">
    <location>
        <begin position="257"/>
        <end position="276"/>
    </location>
</feature>
<dbReference type="InterPro" id="IPR050328">
    <property type="entry name" value="Dev_Immune_Receptor"/>
</dbReference>
<dbReference type="SMART" id="SM00369">
    <property type="entry name" value="LRR_TYP"/>
    <property type="match status" value="4"/>
</dbReference>
<evidence type="ECO:0000256" key="4">
    <source>
        <dbReference type="SAM" id="Phobius"/>
    </source>
</evidence>
<dbReference type="InterPro" id="IPR001611">
    <property type="entry name" value="Leu-rich_rpt"/>
</dbReference>
<keyword evidence="1" id="KW-0433">Leucine-rich repeat</keyword>
<reference evidence="6" key="1">
    <citation type="submission" date="2022-11" db="UniProtKB">
        <authorList>
            <consortium name="WormBaseParasite"/>
        </authorList>
    </citation>
    <scope>IDENTIFICATION</scope>
</reference>
<protein>
    <submittedName>
        <fullName evidence="6">Uncharacterized protein</fullName>
    </submittedName>
</protein>
<dbReference type="Pfam" id="PF13855">
    <property type="entry name" value="LRR_8"/>
    <property type="match status" value="1"/>
</dbReference>
<dbReference type="PANTHER" id="PTHR24373:SF275">
    <property type="entry name" value="TIR DOMAIN-CONTAINING PROTEIN"/>
    <property type="match status" value="1"/>
</dbReference>
<keyword evidence="5" id="KW-1185">Reference proteome</keyword>
<keyword evidence="2" id="KW-0732">Signal</keyword>
<name>A0A914PJM7_9BILA</name>
<dbReference type="Proteomes" id="UP000887578">
    <property type="component" value="Unplaced"/>
</dbReference>
<dbReference type="InterPro" id="IPR003591">
    <property type="entry name" value="Leu-rich_rpt_typical-subtyp"/>
</dbReference>
<keyword evidence="4" id="KW-0812">Transmembrane</keyword>
<keyword evidence="3" id="KW-0677">Repeat</keyword>
<accession>A0A914PJM7</accession>
<evidence type="ECO:0000256" key="3">
    <source>
        <dbReference type="ARBA" id="ARBA00022737"/>
    </source>
</evidence>
<proteinExistence type="predicted"/>
<dbReference type="InterPro" id="IPR032675">
    <property type="entry name" value="LRR_dom_sf"/>
</dbReference>
<evidence type="ECO:0000256" key="1">
    <source>
        <dbReference type="ARBA" id="ARBA00022614"/>
    </source>
</evidence>
<dbReference type="WBParaSite" id="PDA_v2.g18587.t1">
    <property type="protein sequence ID" value="PDA_v2.g18587.t1"/>
    <property type="gene ID" value="PDA_v2.g18587"/>
</dbReference>
<keyword evidence="4" id="KW-0472">Membrane</keyword>
<dbReference type="PROSITE" id="PS51450">
    <property type="entry name" value="LRR"/>
    <property type="match status" value="1"/>
</dbReference>
<dbReference type="Gene3D" id="3.80.10.10">
    <property type="entry name" value="Ribonuclease Inhibitor"/>
    <property type="match status" value="1"/>
</dbReference>
<dbReference type="SUPFAM" id="SSF52058">
    <property type="entry name" value="L domain-like"/>
    <property type="match status" value="1"/>
</dbReference>
<sequence length="294" mass="33820">MKKLTYLGFDSNRNPLILTNIFPEMNLEILVFSFCGIKTLEENVFKNLLKLRILLLEGNNLTVIPATLKYLPNLYQLELGHNLISEIEKNVFLPNPKLSVIVLNNNPKLKFIGDCSFCGLPVLEWVRLSSCHQLSYIHENAFGAISTGKSPNFELFAINECNISVLSENLLDWKNMETLDIGGNPFACNCSMAWLFADLLSDSSIYDKKIKRRYQGHKYILGCFPPLDMAHKHFFKPLNITEIMEPCKDINSSTLPFWWIFIIAFGFISTIGIYVYRRQLNSMFASIFNARFYK</sequence>
<evidence type="ECO:0000313" key="6">
    <source>
        <dbReference type="WBParaSite" id="PDA_v2.g18587.t1"/>
    </source>
</evidence>
<organism evidence="5 6">
    <name type="scientific">Panagrolaimus davidi</name>
    <dbReference type="NCBI Taxonomy" id="227884"/>
    <lineage>
        <taxon>Eukaryota</taxon>
        <taxon>Metazoa</taxon>
        <taxon>Ecdysozoa</taxon>
        <taxon>Nematoda</taxon>
        <taxon>Chromadorea</taxon>
        <taxon>Rhabditida</taxon>
        <taxon>Tylenchina</taxon>
        <taxon>Panagrolaimomorpha</taxon>
        <taxon>Panagrolaimoidea</taxon>
        <taxon>Panagrolaimidae</taxon>
        <taxon>Panagrolaimus</taxon>
    </lineage>
</organism>
<dbReference type="PANTHER" id="PTHR24373">
    <property type="entry name" value="SLIT RELATED LEUCINE-RICH REPEAT NEURONAL PROTEIN"/>
    <property type="match status" value="1"/>
</dbReference>
<keyword evidence="4" id="KW-1133">Transmembrane helix</keyword>